<proteinExistence type="predicted"/>
<accession>A0ABY7BS98</accession>
<dbReference type="Proteomes" id="UP001164727">
    <property type="component" value="Chromosome"/>
</dbReference>
<sequence>MKERMSRNRRREMKKNDEEKDNNNFKYRAFWLIWSLLVTS</sequence>
<evidence type="ECO:0000313" key="1">
    <source>
        <dbReference type="EMBL" id="WAN63495.1"/>
    </source>
</evidence>
<organism evidence="1 2">
    <name type="scientific">Candidatus Phytoplasma rubi</name>
    <dbReference type="NCBI Taxonomy" id="399025"/>
    <lineage>
        <taxon>Bacteria</taxon>
        <taxon>Bacillati</taxon>
        <taxon>Mycoplasmatota</taxon>
        <taxon>Mollicutes</taxon>
        <taxon>Acholeplasmatales</taxon>
        <taxon>Acholeplasmataceae</taxon>
        <taxon>Candidatus Phytoplasma</taxon>
        <taxon>16SrV (Elm yellows group)</taxon>
    </lineage>
</organism>
<dbReference type="EMBL" id="CP114006">
    <property type="protein sequence ID" value="WAN63495.1"/>
    <property type="molecule type" value="Genomic_DNA"/>
</dbReference>
<keyword evidence="2" id="KW-1185">Reference proteome</keyword>
<protein>
    <submittedName>
        <fullName evidence="1">Uncharacterized protein</fullName>
    </submittedName>
</protein>
<evidence type="ECO:0000313" key="2">
    <source>
        <dbReference type="Proteomes" id="UP001164727"/>
    </source>
</evidence>
<reference evidence="1 2" key="1">
    <citation type="journal article" date="2023" name="Microbiol. Resour. Announc.">
        <title>Complete Genome of 'Candidatus Phytoplasma rubi' RS, a Phytopathogenic Bacterium Associated with Rubus Stunt Disease.</title>
        <authorList>
            <person name="Duckeck D."/>
            <person name="Zubert C."/>
            <person name="Bohm J.W."/>
            <person name="Carminati G."/>
            <person name="Schneider B."/>
            <person name="Kube M."/>
        </authorList>
    </citation>
    <scope>NUCLEOTIDE SEQUENCE [LARGE SCALE GENOMIC DNA]</scope>
    <source>
        <strain evidence="1 2">RS</strain>
    </source>
</reference>
<gene>
    <name evidence="1" type="ORF">RS022_06610</name>
</gene>
<name>A0ABY7BS98_9MOLU</name>